<dbReference type="PANTHER" id="PTHR12197">
    <property type="entry name" value="HISTONE-LYSINE N-METHYLTRANSFERASE SMYD"/>
    <property type="match status" value="1"/>
</dbReference>
<dbReference type="CDD" id="cd20071">
    <property type="entry name" value="SET_SMYD"/>
    <property type="match status" value="1"/>
</dbReference>
<dbReference type="GO" id="GO:0005634">
    <property type="term" value="C:nucleus"/>
    <property type="evidence" value="ECO:0007669"/>
    <property type="project" value="TreeGrafter"/>
</dbReference>
<dbReference type="InterPro" id="IPR046341">
    <property type="entry name" value="SET_dom_sf"/>
</dbReference>
<dbReference type="InterPro" id="IPR050869">
    <property type="entry name" value="H3K4_H4K5_MeTrfase"/>
</dbReference>
<dbReference type="PROSITE" id="PS01360">
    <property type="entry name" value="ZF_MYND_1"/>
    <property type="match status" value="1"/>
</dbReference>
<feature type="region of interest" description="Disordered" evidence="5">
    <location>
        <begin position="1"/>
        <end position="22"/>
    </location>
</feature>
<name>A0A017SFZ7_ASPRC</name>
<dbReference type="GeneID" id="63695259"/>
<dbReference type="Proteomes" id="UP000019804">
    <property type="component" value="Unassembled WGS sequence"/>
</dbReference>
<dbReference type="PANTHER" id="PTHR12197:SF251">
    <property type="entry name" value="EG:BACR7C10.4 PROTEIN"/>
    <property type="match status" value="1"/>
</dbReference>
<dbReference type="Pfam" id="PF00856">
    <property type="entry name" value="SET"/>
    <property type="match status" value="1"/>
</dbReference>
<dbReference type="STRING" id="1388766.A0A017SFZ7"/>
<keyword evidence="9" id="KW-1185">Reference proteome</keyword>
<protein>
    <submittedName>
        <fullName evidence="8">SET domain-containing protein</fullName>
    </submittedName>
</protein>
<evidence type="ECO:0000256" key="5">
    <source>
        <dbReference type="SAM" id="MobiDB-lite"/>
    </source>
</evidence>
<dbReference type="RefSeq" id="XP_040639359.1">
    <property type="nucleotide sequence ID" value="XM_040780135.1"/>
</dbReference>
<evidence type="ECO:0000256" key="4">
    <source>
        <dbReference type="PROSITE-ProRule" id="PRU00134"/>
    </source>
</evidence>
<feature type="compositionally biased region" description="Polar residues" evidence="5">
    <location>
        <begin position="9"/>
        <end position="18"/>
    </location>
</feature>
<dbReference type="PROSITE" id="PS50865">
    <property type="entry name" value="ZF_MYND_2"/>
    <property type="match status" value="1"/>
</dbReference>
<sequence>MSAEAPLSSVHTKTTPGSAPNGLGNGLFASEDIHTGEDVLKISAPFVAVLDTPRLNDTCSGCFGKRQLNVGADLHMRACTGCQVVKYCDRACQAKDWKFAHSHECRIFKGLAPRVLPNNARAILRVLLRSIKKKYSNQEVDLFIQLETHIREIRERNMAQWERISLSAKAVKMYSGIDMKEEVISAFGAKLDLNAFNLTNPLYDRIGLYLHPYAALINHSCDYNSIVGFDGDELFVKAVRPIKKNEQIFISYIDASDPHDIRRKKLSERYYFDCQCSKCFEGTTDTPEDSFLTATHDITALAVAETKAQAFMESISAPNCESTGAVRKLESAMQVLDQTSAWPITRQPYISLRDELIASLLTNGQFKKAFVQAAVRYIRVDPIVYPYDSHPIRHVHAWALVRLAIHLSQGIETNPGDGFTLERFELKFSLIIWSLLNKLINKESESCTVPSFKRMVQLAFYEVHKEFVSNGLDPSNMADEIEREWKKMEGVVSATLERK</sequence>
<dbReference type="InterPro" id="IPR001214">
    <property type="entry name" value="SET_dom"/>
</dbReference>
<reference evidence="9" key="1">
    <citation type="journal article" date="2014" name="Nat. Commun.">
        <title>Genomic adaptations of the halophilic Dead Sea filamentous fungus Eurotium rubrum.</title>
        <authorList>
            <person name="Kis-Papo T."/>
            <person name="Weig A.R."/>
            <person name="Riley R."/>
            <person name="Persoh D."/>
            <person name="Salamov A."/>
            <person name="Sun H."/>
            <person name="Lipzen A."/>
            <person name="Wasser S.P."/>
            <person name="Rambold G."/>
            <person name="Grigoriev I.V."/>
            <person name="Nevo E."/>
        </authorList>
    </citation>
    <scope>NUCLEOTIDE SEQUENCE [LARGE SCALE GENOMIC DNA]</scope>
    <source>
        <strain evidence="9">CBS 135680</strain>
    </source>
</reference>
<dbReference type="Gene3D" id="1.10.220.160">
    <property type="match status" value="1"/>
</dbReference>
<keyword evidence="2 4" id="KW-0863">Zinc-finger</keyword>
<dbReference type="HOGENOM" id="CLU_018406_5_2_1"/>
<dbReference type="InterPro" id="IPR002893">
    <property type="entry name" value="Znf_MYND"/>
</dbReference>
<dbReference type="AlphaFoldDB" id="A0A017SFZ7"/>
<evidence type="ECO:0000313" key="8">
    <source>
        <dbReference type="EMBL" id="EYE95671.1"/>
    </source>
</evidence>
<keyword evidence="3" id="KW-0862">Zinc</keyword>
<organism evidence="8 9">
    <name type="scientific">Aspergillus ruber (strain CBS 135680)</name>
    <dbReference type="NCBI Taxonomy" id="1388766"/>
    <lineage>
        <taxon>Eukaryota</taxon>
        <taxon>Fungi</taxon>
        <taxon>Dikarya</taxon>
        <taxon>Ascomycota</taxon>
        <taxon>Pezizomycotina</taxon>
        <taxon>Eurotiomycetes</taxon>
        <taxon>Eurotiomycetidae</taxon>
        <taxon>Eurotiales</taxon>
        <taxon>Aspergillaceae</taxon>
        <taxon>Aspergillus</taxon>
        <taxon>Aspergillus subgen. Aspergillus</taxon>
    </lineage>
</organism>
<evidence type="ECO:0000259" key="6">
    <source>
        <dbReference type="PROSITE" id="PS50280"/>
    </source>
</evidence>
<dbReference type="SUPFAM" id="SSF82199">
    <property type="entry name" value="SET domain"/>
    <property type="match status" value="1"/>
</dbReference>
<evidence type="ECO:0000256" key="1">
    <source>
        <dbReference type="ARBA" id="ARBA00022723"/>
    </source>
</evidence>
<evidence type="ECO:0000256" key="2">
    <source>
        <dbReference type="ARBA" id="ARBA00022771"/>
    </source>
</evidence>
<dbReference type="EMBL" id="KK088421">
    <property type="protein sequence ID" value="EYE95671.1"/>
    <property type="molecule type" value="Genomic_DNA"/>
</dbReference>
<dbReference type="GO" id="GO:0008270">
    <property type="term" value="F:zinc ion binding"/>
    <property type="evidence" value="ECO:0007669"/>
    <property type="project" value="UniProtKB-KW"/>
</dbReference>
<dbReference type="Gene3D" id="2.170.270.10">
    <property type="entry name" value="SET domain"/>
    <property type="match status" value="1"/>
</dbReference>
<dbReference type="Gene3D" id="6.10.140.2220">
    <property type="match status" value="1"/>
</dbReference>
<evidence type="ECO:0000259" key="7">
    <source>
        <dbReference type="PROSITE" id="PS50865"/>
    </source>
</evidence>
<proteinExistence type="predicted"/>
<gene>
    <name evidence="8" type="ORF">EURHEDRAFT_402360</name>
</gene>
<accession>A0A017SFZ7</accession>
<dbReference type="Pfam" id="PF01753">
    <property type="entry name" value="zf-MYND"/>
    <property type="match status" value="1"/>
</dbReference>
<evidence type="ECO:0000256" key="3">
    <source>
        <dbReference type="ARBA" id="ARBA00022833"/>
    </source>
</evidence>
<dbReference type="PROSITE" id="PS50280">
    <property type="entry name" value="SET"/>
    <property type="match status" value="1"/>
</dbReference>
<dbReference type="OrthoDB" id="5945798at2759"/>
<feature type="domain" description="MYND-type" evidence="7">
    <location>
        <begin position="59"/>
        <end position="105"/>
    </location>
</feature>
<feature type="domain" description="SET" evidence="6">
    <location>
        <begin position="8"/>
        <end position="253"/>
    </location>
</feature>
<evidence type="ECO:0000313" key="9">
    <source>
        <dbReference type="Proteomes" id="UP000019804"/>
    </source>
</evidence>
<keyword evidence="1" id="KW-0479">Metal-binding</keyword>